<name>A0A9R1V728_LACSA</name>
<organism evidence="1 2">
    <name type="scientific">Lactuca sativa</name>
    <name type="common">Garden lettuce</name>
    <dbReference type="NCBI Taxonomy" id="4236"/>
    <lineage>
        <taxon>Eukaryota</taxon>
        <taxon>Viridiplantae</taxon>
        <taxon>Streptophyta</taxon>
        <taxon>Embryophyta</taxon>
        <taxon>Tracheophyta</taxon>
        <taxon>Spermatophyta</taxon>
        <taxon>Magnoliopsida</taxon>
        <taxon>eudicotyledons</taxon>
        <taxon>Gunneridae</taxon>
        <taxon>Pentapetalae</taxon>
        <taxon>asterids</taxon>
        <taxon>campanulids</taxon>
        <taxon>Asterales</taxon>
        <taxon>Asteraceae</taxon>
        <taxon>Cichorioideae</taxon>
        <taxon>Cichorieae</taxon>
        <taxon>Lactucinae</taxon>
        <taxon>Lactuca</taxon>
    </lineage>
</organism>
<dbReference type="AlphaFoldDB" id="A0A9R1V728"/>
<dbReference type="EMBL" id="NBSK02000006">
    <property type="protein sequence ID" value="KAJ0201472.1"/>
    <property type="molecule type" value="Genomic_DNA"/>
</dbReference>
<gene>
    <name evidence="1" type="ORF">LSAT_V11C600314980</name>
</gene>
<sequence length="126" mass="14562">MRRVSKKKGKSKEKLGMRASVMARRPATWTFSGIVVAVLLQGVVVLCKAPATLKLERAFPHNQRMELSKLRDRDNLRHSRFLKQQLSSSTKDVPQFRVFIENAIFFPRFHWKDEQLRVGGKWVGLG</sequence>
<comment type="caution">
    <text evidence="1">The sequence shown here is derived from an EMBL/GenBank/DDBJ whole genome shotgun (WGS) entry which is preliminary data.</text>
</comment>
<protein>
    <submittedName>
        <fullName evidence="1">Uncharacterized protein</fullName>
    </submittedName>
</protein>
<reference evidence="1 2" key="1">
    <citation type="journal article" date="2017" name="Nat. Commun.">
        <title>Genome assembly with in vitro proximity ligation data and whole-genome triplication in lettuce.</title>
        <authorList>
            <person name="Reyes-Chin-Wo S."/>
            <person name="Wang Z."/>
            <person name="Yang X."/>
            <person name="Kozik A."/>
            <person name="Arikit S."/>
            <person name="Song C."/>
            <person name="Xia L."/>
            <person name="Froenicke L."/>
            <person name="Lavelle D.O."/>
            <person name="Truco M.J."/>
            <person name="Xia R."/>
            <person name="Zhu S."/>
            <person name="Xu C."/>
            <person name="Xu H."/>
            <person name="Xu X."/>
            <person name="Cox K."/>
            <person name="Korf I."/>
            <person name="Meyers B.C."/>
            <person name="Michelmore R.W."/>
        </authorList>
    </citation>
    <scope>NUCLEOTIDE SEQUENCE [LARGE SCALE GENOMIC DNA]</scope>
    <source>
        <strain evidence="2">cv. Salinas</strain>
        <tissue evidence="1">Seedlings</tissue>
    </source>
</reference>
<proteinExistence type="predicted"/>
<accession>A0A9R1V728</accession>
<evidence type="ECO:0000313" key="1">
    <source>
        <dbReference type="EMBL" id="KAJ0201472.1"/>
    </source>
</evidence>
<dbReference type="Proteomes" id="UP000235145">
    <property type="component" value="Unassembled WGS sequence"/>
</dbReference>
<keyword evidence="2" id="KW-1185">Reference proteome</keyword>
<evidence type="ECO:0000313" key="2">
    <source>
        <dbReference type="Proteomes" id="UP000235145"/>
    </source>
</evidence>